<protein>
    <submittedName>
        <fullName evidence="1">Uncharacterized protein</fullName>
    </submittedName>
</protein>
<name>A0A0E9SDJ6_ANGAN</name>
<organism evidence="1">
    <name type="scientific">Anguilla anguilla</name>
    <name type="common">European freshwater eel</name>
    <name type="synonym">Muraena anguilla</name>
    <dbReference type="NCBI Taxonomy" id="7936"/>
    <lineage>
        <taxon>Eukaryota</taxon>
        <taxon>Metazoa</taxon>
        <taxon>Chordata</taxon>
        <taxon>Craniata</taxon>
        <taxon>Vertebrata</taxon>
        <taxon>Euteleostomi</taxon>
        <taxon>Actinopterygii</taxon>
        <taxon>Neopterygii</taxon>
        <taxon>Teleostei</taxon>
        <taxon>Anguilliformes</taxon>
        <taxon>Anguillidae</taxon>
        <taxon>Anguilla</taxon>
    </lineage>
</organism>
<reference evidence="1" key="2">
    <citation type="journal article" date="2015" name="Fish Shellfish Immunol.">
        <title>Early steps in the European eel (Anguilla anguilla)-Vibrio vulnificus interaction in the gills: Role of the RtxA13 toxin.</title>
        <authorList>
            <person name="Callol A."/>
            <person name="Pajuelo D."/>
            <person name="Ebbesson L."/>
            <person name="Teles M."/>
            <person name="MacKenzie S."/>
            <person name="Amaro C."/>
        </authorList>
    </citation>
    <scope>NUCLEOTIDE SEQUENCE</scope>
</reference>
<reference evidence="1" key="1">
    <citation type="submission" date="2014-11" db="EMBL/GenBank/DDBJ databases">
        <authorList>
            <person name="Amaro Gonzalez C."/>
        </authorList>
    </citation>
    <scope>NUCLEOTIDE SEQUENCE</scope>
</reference>
<dbReference type="AlphaFoldDB" id="A0A0E9SDJ6"/>
<evidence type="ECO:0000313" key="1">
    <source>
        <dbReference type="EMBL" id="JAH38598.1"/>
    </source>
</evidence>
<sequence>MDLFLMVLHTVVSFLSTVGTMTRPLLVLFKVTPTSEGFFTRLSI</sequence>
<proteinExistence type="predicted"/>
<accession>A0A0E9SDJ6</accession>
<dbReference type="EMBL" id="GBXM01069979">
    <property type="protein sequence ID" value="JAH38598.1"/>
    <property type="molecule type" value="Transcribed_RNA"/>
</dbReference>